<dbReference type="Proteomes" id="UP001210925">
    <property type="component" value="Unassembled WGS sequence"/>
</dbReference>
<keyword evidence="2" id="KW-1185">Reference proteome</keyword>
<sequence length="513" mass="59292">MHPNKRQRCYYAPYEAENRNNFVERQTDSSALEWVAEDPTADYIVTSTVVDLAQRTSVLRSLEDNEFTRQRDGAISSQYPNNMANSSKMKLKKFSSTTTTLPSISNHNIPEHLNKDFLSRQFLPSLKKLDPHYITFLREQSNIERRDSMEGSLLKEFALEIPRDLRNSMIARFIDLPREEPFAPRLRKPEMKRKAEVKKEKPKDLNSKIMEFANIIYTQEGYESDCSETSLNDSPILQKNESELESLLISSRVFVEKKNISHPVFTSSPVLERLVPQEFLDWTVDILAFLSDPLSELTKAFQLDLKPLQIGEHTIGAHANCNEVIEKSQDGSPACPDQVGFIKSYGKHIPKILYLGKSFQKAGLYELSPGTLVHLDDNLKFRVDENEVFHWHDLSRDYYQNLFIGLPNRFFPYNFDLKFYGRFTSRTDLLVKFFGENITFKVAFEGTRKLIYYTDPHSAVQKCLRFRAVELQPCEDAFIVNFNYAYPAHVSIAGTPINCISRKMMGGMNPEYF</sequence>
<comment type="caution">
    <text evidence="1">The sequence shown here is derived from an EMBL/GenBank/DDBJ whole genome shotgun (WGS) entry which is preliminary data.</text>
</comment>
<accession>A0AAD5UAT7</accession>
<dbReference type="AlphaFoldDB" id="A0AAD5UAT7"/>
<gene>
    <name evidence="1" type="ORF">HK103_001428</name>
</gene>
<evidence type="ECO:0000313" key="2">
    <source>
        <dbReference type="Proteomes" id="UP001210925"/>
    </source>
</evidence>
<evidence type="ECO:0000313" key="1">
    <source>
        <dbReference type="EMBL" id="KAJ3252527.1"/>
    </source>
</evidence>
<protein>
    <submittedName>
        <fullName evidence="1">Uncharacterized protein</fullName>
    </submittedName>
</protein>
<name>A0AAD5UAT7_9FUNG</name>
<proteinExistence type="predicted"/>
<dbReference type="EMBL" id="JADGKB010000138">
    <property type="protein sequence ID" value="KAJ3252527.1"/>
    <property type="molecule type" value="Genomic_DNA"/>
</dbReference>
<organism evidence="1 2">
    <name type="scientific">Boothiomyces macroporosus</name>
    <dbReference type="NCBI Taxonomy" id="261099"/>
    <lineage>
        <taxon>Eukaryota</taxon>
        <taxon>Fungi</taxon>
        <taxon>Fungi incertae sedis</taxon>
        <taxon>Chytridiomycota</taxon>
        <taxon>Chytridiomycota incertae sedis</taxon>
        <taxon>Chytridiomycetes</taxon>
        <taxon>Rhizophydiales</taxon>
        <taxon>Terramycetaceae</taxon>
        <taxon>Boothiomyces</taxon>
    </lineage>
</organism>
<reference evidence="1" key="1">
    <citation type="submission" date="2020-05" db="EMBL/GenBank/DDBJ databases">
        <title>Phylogenomic resolution of chytrid fungi.</title>
        <authorList>
            <person name="Stajich J.E."/>
            <person name="Amses K."/>
            <person name="Simmons R."/>
            <person name="Seto K."/>
            <person name="Myers J."/>
            <person name="Bonds A."/>
            <person name="Quandt C.A."/>
            <person name="Barry K."/>
            <person name="Liu P."/>
            <person name="Grigoriev I."/>
            <person name="Longcore J.E."/>
            <person name="James T.Y."/>
        </authorList>
    </citation>
    <scope>NUCLEOTIDE SEQUENCE</scope>
    <source>
        <strain evidence="1">PLAUS21</strain>
    </source>
</reference>